<reference evidence="2 3" key="1">
    <citation type="submission" date="2015-01" db="EMBL/GenBank/DDBJ databases">
        <title>Evolution of Trichinella species and genotypes.</title>
        <authorList>
            <person name="Korhonen P.K."/>
            <person name="Edoardo P."/>
            <person name="Giuseppe L.R."/>
            <person name="Gasser R.B."/>
        </authorList>
    </citation>
    <scope>NUCLEOTIDE SEQUENCE [LARGE SCALE GENOMIC DNA]</scope>
    <source>
        <strain evidence="2">ISS3</strain>
    </source>
</reference>
<dbReference type="InParanoid" id="A0A0V1BJY3"/>
<evidence type="ECO:0000313" key="2">
    <source>
        <dbReference type="EMBL" id="KRY37116.1"/>
    </source>
</evidence>
<keyword evidence="3" id="KW-1185">Reference proteome</keyword>
<dbReference type="EMBL" id="JYDH01000036">
    <property type="protein sequence ID" value="KRY37116.1"/>
    <property type="molecule type" value="Genomic_DNA"/>
</dbReference>
<comment type="caution">
    <text evidence="2">The sequence shown here is derived from an EMBL/GenBank/DDBJ whole genome shotgun (WGS) entry which is preliminary data.</text>
</comment>
<proteinExistence type="predicted"/>
<protein>
    <submittedName>
        <fullName evidence="2">Uncharacterized protein</fullName>
    </submittedName>
</protein>
<accession>A0A0V1BJY3</accession>
<evidence type="ECO:0000256" key="1">
    <source>
        <dbReference type="SAM" id="MobiDB-lite"/>
    </source>
</evidence>
<sequence length="225" mass="26000">LLFYANNKLHLNCTLEIPFTSETITILSEKTGFREKNKFHKRHISLVLLFCSLAYMINGPDAALNYGKYRANRFFSSTLRQVVTHVKKKEKNITVMPCVFQVCGSKKTVREYLRNDDDMMQWSENKSDQLIDNSPSLDSRLRERAVEIGSRLKLVADQMDKDRRGTIITVVEQYWAADWLETRDAVSGQQWSTVSLDKRDKKSSDWPGSENKCRPLSPAPPHRPD</sequence>
<organism evidence="2 3">
    <name type="scientific">Trichinella spiralis</name>
    <name type="common">Trichina worm</name>
    <dbReference type="NCBI Taxonomy" id="6334"/>
    <lineage>
        <taxon>Eukaryota</taxon>
        <taxon>Metazoa</taxon>
        <taxon>Ecdysozoa</taxon>
        <taxon>Nematoda</taxon>
        <taxon>Enoplea</taxon>
        <taxon>Dorylaimia</taxon>
        <taxon>Trichinellida</taxon>
        <taxon>Trichinellidae</taxon>
        <taxon>Trichinella</taxon>
    </lineage>
</organism>
<dbReference type="Proteomes" id="UP000054776">
    <property type="component" value="Unassembled WGS sequence"/>
</dbReference>
<gene>
    <name evidence="2" type="ORF">T01_10221</name>
</gene>
<evidence type="ECO:0000313" key="3">
    <source>
        <dbReference type="Proteomes" id="UP000054776"/>
    </source>
</evidence>
<name>A0A0V1BJY3_TRISP</name>
<feature type="region of interest" description="Disordered" evidence="1">
    <location>
        <begin position="190"/>
        <end position="225"/>
    </location>
</feature>
<feature type="non-terminal residue" evidence="2">
    <location>
        <position position="1"/>
    </location>
</feature>
<dbReference type="AlphaFoldDB" id="A0A0V1BJY3"/>
<dbReference type="OrthoDB" id="5914960at2759"/>